<accession>A0AAV5UI77</accession>
<evidence type="ECO:0008006" key="4">
    <source>
        <dbReference type="Google" id="ProtNLM"/>
    </source>
</evidence>
<dbReference type="AlphaFoldDB" id="A0AAV5UI77"/>
<reference evidence="2" key="1">
    <citation type="submission" date="2023-10" db="EMBL/GenBank/DDBJ databases">
        <title>Genome assembly of Pristionchus species.</title>
        <authorList>
            <person name="Yoshida K."/>
            <person name="Sommer R.J."/>
        </authorList>
    </citation>
    <scope>NUCLEOTIDE SEQUENCE</scope>
    <source>
        <strain evidence="2">RS0144</strain>
    </source>
</reference>
<name>A0AAV5UI77_9BILA</name>
<protein>
    <recommendedName>
        <fullName evidence="4">G protein-coupled receptor</fullName>
    </recommendedName>
</protein>
<evidence type="ECO:0000256" key="1">
    <source>
        <dbReference type="SAM" id="Phobius"/>
    </source>
</evidence>
<evidence type="ECO:0000313" key="2">
    <source>
        <dbReference type="EMBL" id="GMT06667.1"/>
    </source>
</evidence>
<keyword evidence="1" id="KW-0812">Transmembrane</keyword>
<evidence type="ECO:0000313" key="3">
    <source>
        <dbReference type="Proteomes" id="UP001432027"/>
    </source>
</evidence>
<dbReference type="EMBL" id="BTSX01000006">
    <property type="protein sequence ID" value="GMT06667.1"/>
    <property type="molecule type" value="Genomic_DNA"/>
</dbReference>
<sequence>MINALTCVVLMMMRREFKNQSKNQPEQGLLLSSFCSTFLHILHDVVLLVVYSTGLVGLSYFVTLFVAISTTLPFWTMIGFAHTMRRAVISGTIFESNVSVG</sequence>
<organism evidence="2 3">
    <name type="scientific">Pristionchus entomophagus</name>
    <dbReference type="NCBI Taxonomy" id="358040"/>
    <lineage>
        <taxon>Eukaryota</taxon>
        <taxon>Metazoa</taxon>
        <taxon>Ecdysozoa</taxon>
        <taxon>Nematoda</taxon>
        <taxon>Chromadorea</taxon>
        <taxon>Rhabditida</taxon>
        <taxon>Rhabditina</taxon>
        <taxon>Diplogasteromorpha</taxon>
        <taxon>Diplogasteroidea</taxon>
        <taxon>Neodiplogasteridae</taxon>
        <taxon>Pristionchus</taxon>
    </lineage>
</organism>
<keyword evidence="1" id="KW-0472">Membrane</keyword>
<gene>
    <name evidence="2" type="ORF">PENTCL1PPCAC_28841</name>
</gene>
<feature type="transmembrane region" description="Helical" evidence="1">
    <location>
        <begin position="57"/>
        <end position="80"/>
    </location>
</feature>
<keyword evidence="1" id="KW-1133">Transmembrane helix</keyword>
<keyword evidence="3" id="KW-1185">Reference proteome</keyword>
<comment type="caution">
    <text evidence="2">The sequence shown here is derived from an EMBL/GenBank/DDBJ whole genome shotgun (WGS) entry which is preliminary data.</text>
</comment>
<proteinExistence type="predicted"/>
<dbReference type="Proteomes" id="UP001432027">
    <property type="component" value="Unassembled WGS sequence"/>
</dbReference>
<feature type="non-terminal residue" evidence="2">
    <location>
        <position position="101"/>
    </location>
</feature>
<feature type="transmembrane region" description="Helical" evidence="1">
    <location>
        <begin position="28"/>
        <end position="51"/>
    </location>
</feature>